<dbReference type="InterPro" id="IPR003726">
    <property type="entry name" value="HCY_dom"/>
</dbReference>
<keyword evidence="1 3" id="KW-0489">Methyltransferase</keyword>
<dbReference type="NCBIfam" id="NF005718">
    <property type="entry name" value="PRK07534.1"/>
    <property type="match status" value="1"/>
</dbReference>
<reference evidence="5 6" key="1">
    <citation type="submission" date="2017-02" db="EMBL/GenBank/DDBJ databases">
        <authorList>
            <person name="Peterson S.W."/>
        </authorList>
    </citation>
    <scope>NUCLEOTIDE SEQUENCE [LARGE SCALE GENOMIC DNA]</scope>
    <source>
        <strain evidence="5 6">ATCC 49788</strain>
    </source>
</reference>
<protein>
    <submittedName>
        <fullName evidence="5">5-methyltetrahydrofolate--homocysteine methyltransferase</fullName>
    </submittedName>
</protein>
<evidence type="ECO:0000259" key="4">
    <source>
        <dbReference type="PROSITE" id="PS50970"/>
    </source>
</evidence>
<comment type="cofactor">
    <cofactor evidence="3">
        <name>Zn(2+)</name>
        <dbReference type="ChEBI" id="CHEBI:29105"/>
    </cofactor>
</comment>
<dbReference type="OrthoDB" id="9803687at2"/>
<evidence type="ECO:0000256" key="2">
    <source>
        <dbReference type="ARBA" id="ARBA00022679"/>
    </source>
</evidence>
<feature type="binding site" evidence="3">
    <location>
        <position position="214"/>
    </location>
    <ligand>
        <name>Zn(2+)</name>
        <dbReference type="ChEBI" id="CHEBI:29105"/>
    </ligand>
</feature>
<dbReference type="PANTHER" id="PTHR11103">
    <property type="entry name" value="SLR1189 PROTEIN"/>
    <property type="match status" value="1"/>
</dbReference>
<dbReference type="GO" id="GO:0032259">
    <property type="term" value="P:methylation"/>
    <property type="evidence" value="ECO:0007669"/>
    <property type="project" value="UniProtKB-KW"/>
</dbReference>
<dbReference type="InterPro" id="IPR036589">
    <property type="entry name" value="HCY_dom_sf"/>
</dbReference>
<dbReference type="SUPFAM" id="SSF82282">
    <property type="entry name" value="Homocysteine S-methyltransferase"/>
    <property type="match status" value="1"/>
</dbReference>
<evidence type="ECO:0000313" key="6">
    <source>
        <dbReference type="Proteomes" id="UP000190460"/>
    </source>
</evidence>
<feature type="binding site" evidence="3">
    <location>
        <position position="283"/>
    </location>
    <ligand>
        <name>Zn(2+)</name>
        <dbReference type="ChEBI" id="CHEBI:29105"/>
    </ligand>
</feature>
<dbReference type="GO" id="GO:0046872">
    <property type="term" value="F:metal ion binding"/>
    <property type="evidence" value="ECO:0007669"/>
    <property type="project" value="UniProtKB-KW"/>
</dbReference>
<evidence type="ECO:0000256" key="1">
    <source>
        <dbReference type="ARBA" id="ARBA00022603"/>
    </source>
</evidence>
<name>A0A1T4W7W8_9GAMM</name>
<feature type="domain" description="Hcy-binding" evidence="4">
    <location>
        <begin position="5"/>
        <end position="298"/>
    </location>
</feature>
<dbReference type="AlphaFoldDB" id="A0A1T4W7W8"/>
<keyword evidence="3" id="KW-0479">Metal-binding</keyword>
<proteinExistence type="predicted"/>
<keyword evidence="2 3" id="KW-0808">Transferase</keyword>
<dbReference type="Proteomes" id="UP000190460">
    <property type="component" value="Unassembled WGS sequence"/>
</dbReference>
<dbReference type="EMBL" id="FUYB01000004">
    <property type="protein sequence ID" value="SKA73373.1"/>
    <property type="molecule type" value="Genomic_DNA"/>
</dbReference>
<dbReference type="RefSeq" id="WP_078921689.1">
    <property type="nucleotide sequence ID" value="NZ_FUYB01000004.1"/>
</dbReference>
<keyword evidence="6" id="KW-1185">Reference proteome</keyword>
<dbReference type="GO" id="GO:0008168">
    <property type="term" value="F:methyltransferase activity"/>
    <property type="evidence" value="ECO:0007669"/>
    <property type="project" value="UniProtKB-UniRule"/>
</dbReference>
<dbReference type="STRING" id="92487.SAMN02745130_01211"/>
<sequence length="350" mass="36947">MSESNLFLRRLAEKRFLLADGATGTNLFSMGLMTGDAPELWNTEYPERIAVHYRSFVEAGSDIILTNTFGGNRRRLVLHQAQDRVHELNTAAVRILQAEIAQAGREIVIGGSIGPTGDILEPNGPLSIAEAAAIFEEQARALAEAGVDVLWLETLSSREEVEAAVLGAGRVGLPIVNTLSIDTNGRTMMGLTAADIINLQPNLNPHPIACGTNCGVGASEVVAAVLNFFNASGEEQEPIIIAKANCGIPEYVDGKIVYNGTPELMARYVELAMDAGARIIGGCCGTSPEHIKAMRAAMDAHVPQAKPSLEVILRDLGTVSKGAQAQLAGDLSVEGGSLGGGGVRKRSRRA</sequence>
<feature type="binding site" evidence="3">
    <location>
        <position position="284"/>
    </location>
    <ligand>
        <name>Zn(2+)</name>
        <dbReference type="ChEBI" id="CHEBI:29105"/>
    </ligand>
</feature>
<dbReference type="PANTHER" id="PTHR11103:SF18">
    <property type="entry name" value="SLR1189 PROTEIN"/>
    <property type="match status" value="1"/>
</dbReference>
<gene>
    <name evidence="5" type="ORF">SAMN02745130_01211</name>
</gene>
<dbReference type="Pfam" id="PF02574">
    <property type="entry name" value="S-methyl_trans"/>
    <property type="match status" value="1"/>
</dbReference>
<keyword evidence="3" id="KW-0862">Zinc</keyword>
<evidence type="ECO:0000313" key="5">
    <source>
        <dbReference type="EMBL" id="SKA73373.1"/>
    </source>
</evidence>
<organism evidence="5 6">
    <name type="scientific">Thiothrix eikelboomii</name>
    <dbReference type="NCBI Taxonomy" id="92487"/>
    <lineage>
        <taxon>Bacteria</taxon>
        <taxon>Pseudomonadati</taxon>
        <taxon>Pseudomonadota</taxon>
        <taxon>Gammaproteobacteria</taxon>
        <taxon>Thiotrichales</taxon>
        <taxon>Thiotrichaceae</taxon>
        <taxon>Thiothrix</taxon>
    </lineage>
</organism>
<dbReference type="Gene3D" id="3.20.20.330">
    <property type="entry name" value="Homocysteine-binding-like domain"/>
    <property type="match status" value="1"/>
</dbReference>
<dbReference type="PROSITE" id="PS50970">
    <property type="entry name" value="HCY"/>
    <property type="match status" value="1"/>
</dbReference>
<evidence type="ECO:0000256" key="3">
    <source>
        <dbReference type="PROSITE-ProRule" id="PRU00333"/>
    </source>
</evidence>
<accession>A0A1T4W7W8</accession>